<organism evidence="1 2">
    <name type="scientific">Corynebacterium anserum</name>
    <dbReference type="NCBI Taxonomy" id="2684406"/>
    <lineage>
        <taxon>Bacteria</taxon>
        <taxon>Bacillati</taxon>
        <taxon>Actinomycetota</taxon>
        <taxon>Actinomycetes</taxon>
        <taxon>Mycobacteriales</taxon>
        <taxon>Corynebacteriaceae</taxon>
        <taxon>Corynebacterium</taxon>
    </lineage>
</organism>
<dbReference type="EMBL" id="CP046883">
    <property type="protein sequence ID" value="QNH95481.1"/>
    <property type="molecule type" value="Genomic_DNA"/>
</dbReference>
<proteinExistence type="predicted"/>
<dbReference type="KEGG" id="cans:GP473_01095"/>
<dbReference type="AlphaFoldDB" id="A0A7G7YLW1"/>
<gene>
    <name evidence="1" type="ORF">GP473_01095</name>
</gene>
<accession>A0A7G7YLW1</accession>
<dbReference type="RefSeq" id="WP_186276996.1">
    <property type="nucleotide sequence ID" value="NZ_CP046883.1"/>
</dbReference>
<keyword evidence="2" id="KW-1185">Reference proteome</keyword>
<sequence length="287" mass="31331">MIFVLRCSVPDSPLPPADLPAQFRGEELTVIELPEVPGRRDLKFLDALASRYVVGSTPSLHEIAAQPDVEHLGHPQPDPHRVSERVRVIVEGTDASLAAVVSKLMRIDALWVQVGYVPSFPATSTVAQNWGLLPDATPKQYMKFALEEASRPTALMRDDHGVVVLGAAEITGSDGELVGEAIVDSEVLYSYDPEQGLHSEFTRGVRLVPTIGAPGLAAVPLPSPQRKKSLWGFLRTHRPVDPPVLRGRALQAGGVDMVVSRDGLPHTRPLKSVTFYRHLRDGQFVRT</sequence>
<dbReference type="Proteomes" id="UP000515275">
    <property type="component" value="Chromosome"/>
</dbReference>
<reference evidence="1 2" key="1">
    <citation type="submission" date="2019-12" db="EMBL/GenBank/DDBJ databases">
        <title>Corynebacterium sp. nov., isolated from feces of the Anser Albifrons in China.</title>
        <authorList>
            <person name="Liu Q."/>
        </authorList>
    </citation>
    <scope>NUCLEOTIDE SEQUENCE [LARGE SCALE GENOMIC DNA]</scope>
    <source>
        <strain evidence="1 2">23H37-10</strain>
    </source>
</reference>
<name>A0A7G7YLW1_9CORY</name>
<evidence type="ECO:0000313" key="2">
    <source>
        <dbReference type="Proteomes" id="UP000515275"/>
    </source>
</evidence>
<protein>
    <submittedName>
        <fullName evidence="1">Uncharacterized protein</fullName>
    </submittedName>
</protein>
<evidence type="ECO:0000313" key="1">
    <source>
        <dbReference type="EMBL" id="QNH95481.1"/>
    </source>
</evidence>